<keyword evidence="1" id="KW-0472">Membrane</keyword>
<proteinExistence type="predicted"/>
<feature type="transmembrane region" description="Helical" evidence="1">
    <location>
        <begin position="96"/>
        <end position="118"/>
    </location>
</feature>
<feature type="transmembrane region" description="Helical" evidence="1">
    <location>
        <begin position="289"/>
        <end position="308"/>
    </location>
</feature>
<gene>
    <name evidence="2" type="ORF">JIN82_06375</name>
</gene>
<dbReference type="EMBL" id="JAENIM010000032">
    <property type="protein sequence ID" value="MBK1790778.1"/>
    <property type="molecule type" value="Genomic_DNA"/>
</dbReference>
<feature type="transmembrane region" description="Helical" evidence="1">
    <location>
        <begin position="130"/>
        <end position="148"/>
    </location>
</feature>
<evidence type="ECO:0000313" key="3">
    <source>
        <dbReference type="Proteomes" id="UP000624703"/>
    </source>
</evidence>
<dbReference type="RefSeq" id="WP_200310798.1">
    <property type="nucleotide sequence ID" value="NZ_JAENIM010000032.1"/>
</dbReference>
<name>A0A8J7MD34_9BACT</name>
<reference evidence="2" key="1">
    <citation type="submission" date="2021-01" db="EMBL/GenBank/DDBJ databases">
        <title>Modified the classification status of verrucomicrobia.</title>
        <authorList>
            <person name="Feng X."/>
        </authorList>
    </citation>
    <scope>NUCLEOTIDE SEQUENCE</scope>
    <source>
        <strain evidence="2">_KCTC 22039</strain>
    </source>
</reference>
<organism evidence="2 3">
    <name type="scientific">Persicirhabdus sediminis</name>
    <dbReference type="NCBI Taxonomy" id="454144"/>
    <lineage>
        <taxon>Bacteria</taxon>
        <taxon>Pseudomonadati</taxon>
        <taxon>Verrucomicrobiota</taxon>
        <taxon>Verrucomicrobiia</taxon>
        <taxon>Verrucomicrobiales</taxon>
        <taxon>Verrucomicrobiaceae</taxon>
        <taxon>Persicirhabdus</taxon>
    </lineage>
</organism>
<keyword evidence="1" id="KW-1133">Transmembrane helix</keyword>
<accession>A0A8J7MD34</accession>
<feature type="transmembrane region" description="Helical" evidence="1">
    <location>
        <begin position="320"/>
        <end position="346"/>
    </location>
</feature>
<evidence type="ECO:0000256" key="1">
    <source>
        <dbReference type="SAM" id="Phobius"/>
    </source>
</evidence>
<dbReference type="AlphaFoldDB" id="A0A8J7MD34"/>
<comment type="caution">
    <text evidence="2">The sequence shown here is derived from an EMBL/GenBank/DDBJ whole genome shotgun (WGS) entry which is preliminary data.</text>
</comment>
<evidence type="ECO:0000313" key="2">
    <source>
        <dbReference type="EMBL" id="MBK1790778.1"/>
    </source>
</evidence>
<dbReference type="Proteomes" id="UP000624703">
    <property type="component" value="Unassembled WGS sequence"/>
</dbReference>
<keyword evidence="3" id="KW-1185">Reference proteome</keyword>
<keyword evidence="1" id="KW-0812">Transmembrane</keyword>
<evidence type="ECO:0008006" key="4">
    <source>
        <dbReference type="Google" id="ProtNLM"/>
    </source>
</evidence>
<protein>
    <recommendedName>
        <fullName evidence="4">PH domain-containing protein</fullName>
    </recommendedName>
</protein>
<sequence length="438" mass="49142">MFKLVKGLAERKGYEHLRKKGAVCPMCSWSLALPAVMPDEIVCCACGWSGGMMDLIFLEPDSANRIYEKPAKSKIIESKDDGSCSWLLPATKKINFMLVLSVVLLVFVGAFTAFAVIVETESVSYKITTLSFTIPFWLGGIAIGYFGLKSMLMESIVVVDRERVILLQKLFGKSKQTVLARELVTRVDTYEAYRENDSLVYGVKVTTAGKEGLEFGSRLSRDEVFWLCAQLEQALDLPVGRQLDHGEDVVAASGASDFSQLAEIKEKNLTLTRVGHDGFRIKRKHSCSFQLAMAGMIPLLGIGFLLYYDILIFSSMREPGVFSVISSVFDVLFVVFSVLLAAAFFFAANYFSGRVKVYEFTSAELRFRESKRDQLGKEVCYQRDIFTKVEVLNSGRVNNKPRYRVRLKGKKHLDVVSFEKKEVAGQLADWLRLWLAAS</sequence>